<name>E1JSQ9_SOLFR</name>
<evidence type="ECO:0000256" key="6">
    <source>
        <dbReference type="ARBA" id="ARBA00034078"/>
    </source>
</evidence>
<evidence type="ECO:0000256" key="2">
    <source>
        <dbReference type="ARBA" id="ARBA00022723"/>
    </source>
</evidence>
<dbReference type="AlphaFoldDB" id="E1JSQ9"/>
<proteinExistence type="predicted"/>
<keyword evidence="7" id="KW-1133">Transmembrane helix</keyword>
<dbReference type="STRING" id="596151.DesfrDRAFT_0648"/>
<protein>
    <submittedName>
        <fullName evidence="9">Rieske (2Fe-2S) iron-sulfur domain protein</fullName>
    </submittedName>
</protein>
<evidence type="ECO:0000256" key="4">
    <source>
        <dbReference type="ARBA" id="ARBA00023014"/>
    </source>
</evidence>
<evidence type="ECO:0000259" key="8">
    <source>
        <dbReference type="PROSITE" id="PS51296"/>
    </source>
</evidence>
<gene>
    <name evidence="9" type="ORF">DesfrDRAFT_0648</name>
</gene>
<evidence type="ECO:0000313" key="9">
    <source>
        <dbReference type="EMBL" id="EFL52542.1"/>
    </source>
</evidence>
<dbReference type="PRINTS" id="PR00162">
    <property type="entry name" value="RIESKE"/>
</dbReference>
<feature type="transmembrane region" description="Helical" evidence="7">
    <location>
        <begin position="27"/>
        <end position="50"/>
    </location>
</feature>
<keyword evidence="5" id="KW-1015">Disulfide bond</keyword>
<reference evidence="9 10" key="1">
    <citation type="submission" date="2010-08" db="EMBL/GenBank/DDBJ databases">
        <title>The draft genome of Desulfovibrio fructosovorans JJ.</title>
        <authorList>
            <consortium name="US DOE Joint Genome Institute (JGI-PGF)"/>
            <person name="Lucas S."/>
            <person name="Copeland A."/>
            <person name="Lapidus A."/>
            <person name="Cheng J.-F."/>
            <person name="Bruce D."/>
            <person name="Goodwin L."/>
            <person name="Pitluck S."/>
            <person name="Land M.L."/>
            <person name="Hauser L."/>
            <person name="Chang Y.-J."/>
            <person name="Jeffries C."/>
            <person name="Wall J.D."/>
            <person name="Stahl D.A."/>
            <person name="Arkin A.P."/>
            <person name="Dehal P."/>
            <person name="Stolyar S.M."/>
            <person name="Hazen T.C."/>
            <person name="Woyke T.J."/>
        </authorList>
    </citation>
    <scope>NUCLEOTIDE SEQUENCE [LARGE SCALE GENOMIC DNA]</scope>
    <source>
        <strain evidence="9 10">JJ</strain>
    </source>
</reference>
<comment type="cofactor">
    <cofactor evidence="6">
        <name>[2Fe-2S] cluster</name>
        <dbReference type="ChEBI" id="CHEBI:190135"/>
    </cofactor>
</comment>
<accession>E1JSQ9</accession>
<dbReference type="GO" id="GO:0046872">
    <property type="term" value="F:metal ion binding"/>
    <property type="evidence" value="ECO:0007669"/>
    <property type="project" value="UniProtKB-KW"/>
</dbReference>
<dbReference type="Pfam" id="PF00355">
    <property type="entry name" value="Rieske"/>
    <property type="match status" value="1"/>
</dbReference>
<dbReference type="GO" id="GO:0016020">
    <property type="term" value="C:membrane"/>
    <property type="evidence" value="ECO:0007669"/>
    <property type="project" value="InterPro"/>
</dbReference>
<evidence type="ECO:0000256" key="7">
    <source>
        <dbReference type="SAM" id="Phobius"/>
    </source>
</evidence>
<keyword evidence="1" id="KW-0001">2Fe-2S</keyword>
<dbReference type="Proteomes" id="UP000006250">
    <property type="component" value="Unassembled WGS sequence"/>
</dbReference>
<comment type="caution">
    <text evidence="9">The sequence shown here is derived from an EMBL/GenBank/DDBJ whole genome shotgun (WGS) entry which is preliminary data.</text>
</comment>
<dbReference type="InterPro" id="IPR036922">
    <property type="entry name" value="Rieske_2Fe-2S_sf"/>
</dbReference>
<dbReference type="RefSeq" id="WP_005991055.1">
    <property type="nucleotide sequence ID" value="NZ_AECZ01000003.1"/>
</dbReference>
<dbReference type="Gene3D" id="2.102.10.10">
    <property type="entry name" value="Rieske [2Fe-2S] iron-sulphur domain"/>
    <property type="match status" value="1"/>
</dbReference>
<dbReference type="PROSITE" id="PS51296">
    <property type="entry name" value="RIESKE"/>
    <property type="match status" value="1"/>
</dbReference>
<keyword evidence="2" id="KW-0479">Metal-binding</keyword>
<sequence length="175" mass="19029">MKRNRKEAAKAMDNAQAEPGRRRFFGWLWAVIGLAAVAEFCWIGVSFLLARKARSAKAAGARIVTAGAVDAFSPDTVTAIPSGQFFLARLPDGGFLALSRTCTHLGCSIHWDAEKSRFQCPCHGSSFSLAGEVLSAPAPRPLDCYPVRIENGLVKVDVAAPRRRDRFEPDQAARI</sequence>
<keyword evidence="10" id="KW-1185">Reference proteome</keyword>
<evidence type="ECO:0000256" key="3">
    <source>
        <dbReference type="ARBA" id="ARBA00023004"/>
    </source>
</evidence>
<keyword evidence="4" id="KW-0411">Iron-sulfur</keyword>
<dbReference type="eggNOG" id="COG0723">
    <property type="taxonomic scope" value="Bacteria"/>
</dbReference>
<keyword evidence="7" id="KW-0812">Transmembrane</keyword>
<dbReference type="PANTHER" id="PTHR10134">
    <property type="entry name" value="CYTOCHROME B-C1 COMPLEX SUBUNIT RIESKE, MITOCHONDRIAL"/>
    <property type="match status" value="1"/>
</dbReference>
<evidence type="ECO:0000313" key="10">
    <source>
        <dbReference type="Proteomes" id="UP000006250"/>
    </source>
</evidence>
<keyword evidence="7" id="KW-0472">Membrane</keyword>
<dbReference type="InterPro" id="IPR014349">
    <property type="entry name" value="Rieske_Fe-S_prot"/>
</dbReference>
<dbReference type="GO" id="GO:0051537">
    <property type="term" value="F:2 iron, 2 sulfur cluster binding"/>
    <property type="evidence" value="ECO:0007669"/>
    <property type="project" value="UniProtKB-KW"/>
</dbReference>
<evidence type="ECO:0000256" key="1">
    <source>
        <dbReference type="ARBA" id="ARBA00022714"/>
    </source>
</evidence>
<organism evidence="9 10">
    <name type="scientific">Solidesulfovibrio fructosivorans JJ]</name>
    <dbReference type="NCBI Taxonomy" id="596151"/>
    <lineage>
        <taxon>Bacteria</taxon>
        <taxon>Pseudomonadati</taxon>
        <taxon>Thermodesulfobacteriota</taxon>
        <taxon>Desulfovibrionia</taxon>
        <taxon>Desulfovibrionales</taxon>
        <taxon>Desulfovibrionaceae</taxon>
        <taxon>Solidesulfovibrio</taxon>
    </lineage>
</organism>
<dbReference type="EMBL" id="AECZ01000003">
    <property type="protein sequence ID" value="EFL52542.1"/>
    <property type="molecule type" value="Genomic_DNA"/>
</dbReference>
<feature type="domain" description="Rieske" evidence="8">
    <location>
        <begin position="64"/>
        <end position="156"/>
    </location>
</feature>
<dbReference type="SUPFAM" id="SSF50022">
    <property type="entry name" value="ISP domain"/>
    <property type="match status" value="1"/>
</dbReference>
<keyword evidence="3" id="KW-0408">Iron</keyword>
<dbReference type="CDD" id="cd03467">
    <property type="entry name" value="Rieske"/>
    <property type="match status" value="1"/>
</dbReference>
<evidence type="ECO:0000256" key="5">
    <source>
        <dbReference type="ARBA" id="ARBA00023157"/>
    </source>
</evidence>
<dbReference type="InterPro" id="IPR017941">
    <property type="entry name" value="Rieske_2Fe-2S"/>
</dbReference>
<dbReference type="InterPro" id="IPR005805">
    <property type="entry name" value="Rieske_Fe-S_prot_C"/>
</dbReference>